<evidence type="ECO:0000256" key="2">
    <source>
        <dbReference type="ARBA" id="ARBA00005170"/>
    </source>
</evidence>
<evidence type="ECO:0000256" key="7">
    <source>
        <dbReference type="ARBA" id="ARBA00023061"/>
    </source>
</evidence>
<dbReference type="Proteomes" id="UP000838748">
    <property type="component" value="Unassembled WGS sequence"/>
</dbReference>
<feature type="signal peptide" evidence="10">
    <location>
        <begin position="1"/>
        <end position="21"/>
    </location>
</feature>
<gene>
    <name evidence="11" type="primary">aldB</name>
    <name evidence="11" type="ORF">VMF7928_00696</name>
</gene>
<comment type="pathway">
    <text evidence="2 9">Polyol metabolism; (R,R)-butane-2,3-diol biosynthesis; (R,R)-butane-2,3-diol from pyruvate: step 2/3.</text>
</comment>
<dbReference type="CDD" id="cd17299">
    <property type="entry name" value="acetolactate_decarboxylase"/>
    <property type="match status" value="1"/>
</dbReference>
<keyword evidence="7 9" id="KW-0005">Acetoin biosynthesis</keyword>
<dbReference type="EMBL" id="CAKLDM010000001">
    <property type="protein sequence ID" value="CAH0536806.1"/>
    <property type="molecule type" value="Genomic_DNA"/>
</dbReference>
<evidence type="ECO:0000256" key="3">
    <source>
        <dbReference type="ARBA" id="ARBA00007106"/>
    </source>
</evidence>
<keyword evidence="12" id="KW-1185">Reference proteome</keyword>
<comment type="catalytic activity">
    <reaction evidence="1 9">
        <text>(2S)-2-acetolactate + H(+) = (R)-acetoin + CO2</text>
        <dbReference type="Rhea" id="RHEA:21580"/>
        <dbReference type="ChEBI" id="CHEBI:15378"/>
        <dbReference type="ChEBI" id="CHEBI:15686"/>
        <dbReference type="ChEBI" id="CHEBI:16526"/>
        <dbReference type="ChEBI" id="CHEBI:58476"/>
        <dbReference type="EC" id="4.1.1.5"/>
    </reaction>
</comment>
<dbReference type="PANTHER" id="PTHR35524:SF1">
    <property type="entry name" value="ALPHA-ACETOLACTATE DECARBOXYLASE"/>
    <property type="match status" value="1"/>
</dbReference>
<evidence type="ECO:0000256" key="4">
    <source>
        <dbReference type="ARBA" id="ARBA00013204"/>
    </source>
</evidence>
<dbReference type="EC" id="4.1.1.5" evidence="4 9"/>
<organism evidence="11 12">
    <name type="scientific">Vibrio marisflavi CECT 7928</name>
    <dbReference type="NCBI Taxonomy" id="634439"/>
    <lineage>
        <taxon>Bacteria</taxon>
        <taxon>Pseudomonadati</taxon>
        <taxon>Pseudomonadota</taxon>
        <taxon>Gammaproteobacteria</taxon>
        <taxon>Vibrionales</taxon>
        <taxon>Vibrionaceae</taxon>
        <taxon>Vibrio</taxon>
    </lineage>
</organism>
<evidence type="ECO:0000313" key="11">
    <source>
        <dbReference type="EMBL" id="CAH0536806.1"/>
    </source>
</evidence>
<comment type="similarity">
    <text evidence="3 9">Belongs to the alpha-acetolactate decarboxylase family.</text>
</comment>
<dbReference type="Pfam" id="PF03306">
    <property type="entry name" value="AAL_decarboxy"/>
    <property type="match status" value="1"/>
</dbReference>
<comment type="caution">
    <text evidence="11">The sequence shown here is derived from an EMBL/GenBank/DDBJ whole genome shotgun (WGS) entry which is preliminary data.</text>
</comment>
<dbReference type="GO" id="GO:0047605">
    <property type="term" value="F:acetolactate decarboxylase activity"/>
    <property type="evidence" value="ECO:0007669"/>
    <property type="project" value="UniProtKB-EC"/>
</dbReference>
<name>A0ABN8DZB1_9VIBR</name>
<proteinExistence type="inferred from homology"/>
<dbReference type="InterPro" id="IPR005128">
    <property type="entry name" value="Acetolactate_a_deCO2ase"/>
</dbReference>
<protein>
    <recommendedName>
        <fullName evidence="5 9">Alpha-acetolactate decarboxylase</fullName>
        <ecNumber evidence="4 9">4.1.1.5</ecNumber>
    </recommendedName>
</protein>
<dbReference type="PANTHER" id="PTHR35524">
    <property type="entry name" value="ALPHA-ACETOLACTATE DECARBOXYLASE"/>
    <property type="match status" value="1"/>
</dbReference>
<dbReference type="SUPFAM" id="SSF117856">
    <property type="entry name" value="AF0104/ALDC/Ptd012-like"/>
    <property type="match status" value="1"/>
</dbReference>
<evidence type="ECO:0000256" key="5">
    <source>
        <dbReference type="ARBA" id="ARBA00020164"/>
    </source>
</evidence>
<evidence type="ECO:0000256" key="9">
    <source>
        <dbReference type="PIRNR" id="PIRNR001332"/>
    </source>
</evidence>
<dbReference type="RefSeq" id="WP_237360089.1">
    <property type="nucleotide sequence ID" value="NZ_CAKLDM010000001.1"/>
</dbReference>
<keyword evidence="6 9" id="KW-0210">Decarboxylase</keyword>
<feature type="chain" id="PRO_5046180835" description="Alpha-acetolactate decarboxylase" evidence="10">
    <location>
        <begin position="22"/>
        <end position="256"/>
    </location>
</feature>
<reference evidence="11" key="1">
    <citation type="submission" date="2021-11" db="EMBL/GenBank/DDBJ databases">
        <authorList>
            <person name="Rodrigo-Torres L."/>
            <person name="Arahal R. D."/>
            <person name="Lucena T."/>
        </authorList>
    </citation>
    <scope>NUCLEOTIDE SEQUENCE</scope>
    <source>
        <strain evidence="11">CECT 7928</strain>
    </source>
</reference>
<dbReference type="PIRSF" id="PIRSF001332">
    <property type="entry name" value="Acetolac_decarb"/>
    <property type="match status" value="1"/>
</dbReference>
<evidence type="ECO:0000256" key="1">
    <source>
        <dbReference type="ARBA" id="ARBA00001784"/>
    </source>
</evidence>
<evidence type="ECO:0000256" key="6">
    <source>
        <dbReference type="ARBA" id="ARBA00022793"/>
    </source>
</evidence>
<evidence type="ECO:0000313" key="12">
    <source>
        <dbReference type="Proteomes" id="UP000838748"/>
    </source>
</evidence>
<sequence length="256" mass="27937">MKKTLTTLAIGSAFISSLAFAQGTEYQYGTSSALVAGQMGKVTTVKQVKKHNDLGLGAGVGLGEVIMVNGHAYIAGPHGKGKEMKPSDGLSYMTATEFKATKTITVKNIQSIAELQKVIKSLENNDQLMYAIKVTGDFNNVEARSENYQTPPYTPIVSWMKTNQNVFNFKNTKGTLVIFQSPKFMDGIGVPGFHTHFLSSNHKQVGHVFDVNIKNATIELQPLKDLKLSLRTNLSPVVQHGNKDMSGFSQLETNHS</sequence>
<accession>A0ABN8DZB1</accession>
<keyword evidence="8 9" id="KW-0456">Lyase</keyword>
<dbReference type="Gene3D" id="3.30.1330.80">
    <property type="entry name" value="Hypothetical protein, similar to alpha- acetolactate decarboxylase, domain 2"/>
    <property type="match status" value="2"/>
</dbReference>
<evidence type="ECO:0000256" key="10">
    <source>
        <dbReference type="SAM" id="SignalP"/>
    </source>
</evidence>
<evidence type="ECO:0000256" key="8">
    <source>
        <dbReference type="ARBA" id="ARBA00023239"/>
    </source>
</evidence>
<keyword evidence="10" id="KW-0732">Signal</keyword>